<reference evidence="3 4" key="1">
    <citation type="journal article" date="2021" name="Elife">
        <title>Chloroplast acquisition without the gene transfer in kleptoplastic sea slugs, Plakobranchus ocellatus.</title>
        <authorList>
            <person name="Maeda T."/>
            <person name="Takahashi S."/>
            <person name="Yoshida T."/>
            <person name="Shimamura S."/>
            <person name="Takaki Y."/>
            <person name="Nagai Y."/>
            <person name="Toyoda A."/>
            <person name="Suzuki Y."/>
            <person name="Arimoto A."/>
            <person name="Ishii H."/>
            <person name="Satoh N."/>
            <person name="Nishiyama T."/>
            <person name="Hasebe M."/>
            <person name="Maruyama T."/>
            <person name="Minagawa J."/>
            <person name="Obokata J."/>
            <person name="Shigenobu S."/>
        </authorList>
    </citation>
    <scope>NUCLEOTIDE SEQUENCE [LARGE SCALE GENOMIC DNA]</scope>
</reference>
<keyword evidence="3" id="KW-0540">Nuclease</keyword>
<dbReference type="EMBL" id="BLXT01008612">
    <property type="protein sequence ID" value="GFO50479.1"/>
    <property type="molecule type" value="Genomic_DNA"/>
</dbReference>
<dbReference type="InterPro" id="IPR036691">
    <property type="entry name" value="Endo/exonu/phosph_ase_sf"/>
</dbReference>
<evidence type="ECO:0000313" key="3">
    <source>
        <dbReference type="EMBL" id="GFO50479.1"/>
    </source>
</evidence>
<dbReference type="PANTHER" id="PTHR23227">
    <property type="entry name" value="BUCENTAUR RELATED"/>
    <property type="match status" value="1"/>
</dbReference>
<keyword evidence="3" id="KW-0255">Endonuclease</keyword>
<organism evidence="3 4">
    <name type="scientific">Plakobranchus ocellatus</name>
    <dbReference type="NCBI Taxonomy" id="259542"/>
    <lineage>
        <taxon>Eukaryota</taxon>
        <taxon>Metazoa</taxon>
        <taxon>Spiralia</taxon>
        <taxon>Lophotrochozoa</taxon>
        <taxon>Mollusca</taxon>
        <taxon>Gastropoda</taxon>
        <taxon>Heterobranchia</taxon>
        <taxon>Euthyneura</taxon>
        <taxon>Panpulmonata</taxon>
        <taxon>Sacoglossa</taxon>
        <taxon>Placobranchoidea</taxon>
        <taxon>Plakobranchidae</taxon>
        <taxon>Plakobranchus</taxon>
    </lineage>
</organism>
<evidence type="ECO:0000313" key="4">
    <source>
        <dbReference type="Proteomes" id="UP000735302"/>
    </source>
</evidence>
<keyword evidence="3" id="KW-0378">Hydrolase</keyword>
<feature type="region of interest" description="Disordered" evidence="1">
    <location>
        <begin position="23"/>
        <end position="54"/>
    </location>
</feature>
<dbReference type="Proteomes" id="UP000735302">
    <property type="component" value="Unassembled WGS sequence"/>
</dbReference>
<sequence>MDGLRHATLPRTRNMRMKTTQRIIPDRSSPGPKTASSVGRIHQDGGGNYATGGSNKTIRARSKIVIGTWNVRTLREAGMIEQLEYELSRYRWNILGLCEVRRKHFGETLTSDGHKLYHSGREDKHEHGVGFIVHKDTTDAVLGCRPISSRIMTIRLKAAPFNITIIQAYAPTTDHEDEEVEDFYNEVQKTLNEVSKKDIIVVQGDWNAKIGEDAQEDWEGTCGQYCNQATNDRGLRLLEFAKYNELQIMNTFSPHKPSRRWTWHSPGGEYHNQIDYILIKRRFQSSVNIAQTRSFPGADVGSDHELVMMTFALRLKKNKKRGNIRIKFDVDKLKDSNILTTFQANIGRRFAPLLALDNDQDLTPDDLAETFNETLSEEASKLLGKPRVEKKKWMTDEILALCDKRRSLKKRKKESEGGKQYRETNLKVERSIKEATEK</sequence>
<accession>A0AAV4E2H7</accession>
<dbReference type="InterPro" id="IPR005135">
    <property type="entry name" value="Endo/exonuclease/phosphatase"/>
</dbReference>
<feature type="domain" description="Endonuclease/exonuclease/phosphatase" evidence="2">
    <location>
        <begin position="163"/>
        <end position="307"/>
    </location>
</feature>
<protein>
    <submittedName>
        <fullName evidence="3">Endonuclease-reverse transcriptase</fullName>
    </submittedName>
</protein>
<dbReference type="GO" id="GO:0004519">
    <property type="term" value="F:endonuclease activity"/>
    <property type="evidence" value="ECO:0007669"/>
    <property type="project" value="UniProtKB-KW"/>
</dbReference>
<dbReference type="AlphaFoldDB" id="A0AAV4E2H7"/>
<evidence type="ECO:0000259" key="2">
    <source>
        <dbReference type="Pfam" id="PF14529"/>
    </source>
</evidence>
<name>A0AAV4E2H7_9GAST</name>
<dbReference type="PANTHER" id="PTHR23227:SF67">
    <property type="entry name" value="CRANIOFACIAL DEVELOPMENT PROTEIN 2-LIKE"/>
    <property type="match status" value="1"/>
</dbReference>
<dbReference type="Pfam" id="PF14529">
    <property type="entry name" value="Exo_endo_phos_2"/>
    <property type="match status" value="1"/>
</dbReference>
<dbReference type="InterPro" id="IPR027124">
    <property type="entry name" value="Swc5/CFDP1/2"/>
</dbReference>
<evidence type="ECO:0000256" key="1">
    <source>
        <dbReference type="SAM" id="MobiDB-lite"/>
    </source>
</evidence>
<dbReference type="SUPFAM" id="SSF56219">
    <property type="entry name" value="DNase I-like"/>
    <property type="match status" value="1"/>
</dbReference>
<comment type="caution">
    <text evidence="3">The sequence shown here is derived from an EMBL/GenBank/DDBJ whole genome shotgun (WGS) entry which is preliminary data.</text>
</comment>
<dbReference type="CDD" id="cd09076">
    <property type="entry name" value="L1-EN"/>
    <property type="match status" value="1"/>
</dbReference>
<gene>
    <name evidence="3" type="ORF">PoB_007698400</name>
</gene>
<dbReference type="Gene3D" id="3.60.10.10">
    <property type="entry name" value="Endonuclease/exonuclease/phosphatase"/>
    <property type="match status" value="1"/>
</dbReference>
<proteinExistence type="predicted"/>
<keyword evidence="4" id="KW-1185">Reference proteome</keyword>